<accession>A0ABM4DAM7</accession>
<proteinExistence type="predicted"/>
<name>A0ABM4DAM7_HYDVU</name>
<evidence type="ECO:0000313" key="1">
    <source>
        <dbReference type="Proteomes" id="UP001652625"/>
    </source>
</evidence>
<sequence>MKQRKKKKTQKLSLDFRFYGNKEPNGYIESKKVSLSDDSLCLSSSFDEIVNYSMSELDEDELNHSTLQNIENKIETQNTELNNLVPDNNNNISIDYQSSITLNNVDKELISQLSDNGSLFSNLQDIDNSNETNFNLLFVFSKLIANLKKVQKRVHSFRSSRRIHPIAFNVKDAEASQCHGERATFTANSPINTKCNTDTSKLNDILIITKYKCKTEIDELNLKSDT</sequence>
<gene>
    <name evidence="2" type="primary">LOC136089378</name>
</gene>
<dbReference type="RefSeq" id="XP_065671422.1">
    <property type="nucleotide sequence ID" value="XM_065815350.1"/>
</dbReference>
<organism evidence="1 2">
    <name type="scientific">Hydra vulgaris</name>
    <name type="common">Hydra</name>
    <name type="synonym">Hydra attenuata</name>
    <dbReference type="NCBI Taxonomy" id="6087"/>
    <lineage>
        <taxon>Eukaryota</taxon>
        <taxon>Metazoa</taxon>
        <taxon>Cnidaria</taxon>
        <taxon>Hydrozoa</taxon>
        <taxon>Hydroidolina</taxon>
        <taxon>Anthoathecata</taxon>
        <taxon>Aplanulata</taxon>
        <taxon>Hydridae</taxon>
        <taxon>Hydra</taxon>
    </lineage>
</organism>
<keyword evidence="1" id="KW-1185">Reference proteome</keyword>
<dbReference type="Proteomes" id="UP001652625">
    <property type="component" value="Chromosome 13"/>
</dbReference>
<reference evidence="2" key="1">
    <citation type="submission" date="2025-08" db="UniProtKB">
        <authorList>
            <consortium name="RefSeq"/>
        </authorList>
    </citation>
    <scope>IDENTIFICATION</scope>
</reference>
<protein>
    <submittedName>
        <fullName evidence="2">Uncharacterized protein LOC136089378</fullName>
    </submittedName>
</protein>
<evidence type="ECO:0000313" key="2">
    <source>
        <dbReference type="RefSeq" id="XP_065671422.1"/>
    </source>
</evidence>
<dbReference type="GeneID" id="136089378"/>